<evidence type="ECO:0000256" key="1">
    <source>
        <dbReference type="ARBA" id="ARBA00000971"/>
    </source>
</evidence>
<dbReference type="EC" id="5.2.1.8" evidence="3"/>
<dbReference type="InterPro" id="IPR000297">
    <property type="entry name" value="PPIase_PpiC"/>
</dbReference>
<evidence type="ECO:0000256" key="4">
    <source>
        <dbReference type="ARBA" id="ARBA00022729"/>
    </source>
</evidence>
<keyword evidence="6 7" id="KW-0413">Isomerase</keyword>
<comment type="similarity">
    <text evidence="2">Belongs to the PpiC/parvulin rotamase family.</text>
</comment>
<feature type="domain" description="PpiC" evidence="8">
    <location>
        <begin position="177"/>
        <end position="276"/>
    </location>
</feature>
<evidence type="ECO:0000256" key="5">
    <source>
        <dbReference type="ARBA" id="ARBA00023110"/>
    </source>
</evidence>
<accession>A0A3N6PQI9</accession>
<dbReference type="Pfam" id="PF13145">
    <property type="entry name" value="Rotamase_2"/>
    <property type="match status" value="1"/>
</dbReference>
<dbReference type="SUPFAM" id="SSF54534">
    <property type="entry name" value="FKBP-like"/>
    <property type="match status" value="1"/>
</dbReference>
<dbReference type="SUPFAM" id="SSF109998">
    <property type="entry name" value="Triger factor/SurA peptide-binding domain-like"/>
    <property type="match status" value="1"/>
</dbReference>
<dbReference type="Proteomes" id="UP000272778">
    <property type="component" value="Unassembled WGS sequence"/>
</dbReference>
<proteinExistence type="inferred from homology"/>
<evidence type="ECO:0000256" key="2">
    <source>
        <dbReference type="ARBA" id="ARBA00007656"/>
    </source>
</evidence>
<organism evidence="9 10">
    <name type="scientific">Paraburkholderia dinghuensis</name>
    <dbReference type="NCBI Taxonomy" id="2305225"/>
    <lineage>
        <taxon>Bacteria</taxon>
        <taxon>Pseudomonadati</taxon>
        <taxon>Pseudomonadota</taxon>
        <taxon>Betaproteobacteria</taxon>
        <taxon>Burkholderiales</taxon>
        <taxon>Burkholderiaceae</taxon>
        <taxon>Paraburkholderia</taxon>
    </lineage>
</organism>
<keyword evidence="5 7" id="KW-0697">Rotamase</keyword>
<comment type="caution">
    <text evidence="9">The sequence shown here is derived from an EMBL/GenBank/DDBJ whole genome shotgun (WGS) entry which is preliminary data.</text>
</comment>
<dbReference type="InterPro" id="IPR046357">
    <property type="entry name" value="PPIase_dom_sf"/>
</dbReference>
<dbReference type="OrthoDB" id="8929268at2"/>
<dbReference type="AlphaFoldDB" id="A0A3N6PQI9"/>
<evidence type="ECO:0000313" key="10">
    <source>
        <dbReference type="Proteomes" id="UP000272778"/>
    </source>
</evidence>
<name>A0A3N6PQI9_9BURK</name>
<evidence type="ECO:0000256" key="6">
    <source>
        <dbReference type="ARBA" id="ARBA00023235"/>
    </source>
</evidence>
<dbReference type="PANTHER" id="PTHR47245:SF1">
    <property type="entry name" value="FOLDASE PROTEIN PRSA"/>
    <property type="match status" value="1"/>
</dbReference>
<sequence>MQFIEMAGKQVKFHLDGSTRLKVRSRSTTMIRAACAVAFASVAIAATVPVLAHAASSDAVEASRGSLPAGAFAVVNGVALPQTQLDALAQALALRTGQPVTVDLRDSARQQLIVREVLRQAAEKASYGTRPEVQDAAHAAAVDVETQLYVRDHARPAPVTDAQVKARYDAAVATLGPVEYKWRLITVRDAAAAQRAMADLKSGQDFGAVALEYSTAPSKGVGGEMPWVSFPQPLTEGKTQGLPLPLAQAIVALPVGGVTPEPVHAGDVWFVAKLDSKRAMKAPALNQIAGDIRQQLEAEAQEQAVTQLTESLSRGATVQQ</sequence>
<dbReference type="PANTHER" id="PTHR47245">
    <property type="entry name" value="PEPTIDYLPROLYL ISOMERASE"/>
    <property type="match status" value="1"/>
</dbReference>
<keyword evidence="10" id="KW-1185">Reference proteome</keyword>
<dbReference type="InterPro" id="IPR027304">
    <property type="entry name" value="Trigger_fact/SurA_dom_sf"/>
</dbReference>
<dbReference type="GO" id="GO:0003755">
    <property type="term" value="F:peptidyl-prolyl cis-trans isomerase activity"/>
    <property type="evidence" value="ECO:0007669"/>
    <property type="project" value="UniProtKB-KW"/>
</dbReference>
<evidence type="ECO:0000256" key="3">
    <source>
        <dbReference type="ARBA" id="ARBA00013194"/>
    </source>
</evidence>
<keyword evidence="4" id="KW-0732">Signal</keyword>
<reference evidence="9 10" key="1">
    <citation type="submission" date="2018-11" db="EMBL/GenBank/DDBJ databases">
        <title>Paraburkholderia sp. DHOA04, isolated from soil.</title>
        <authorList>
            <person name="Gao Z.-H."/>
            <person name="Qiu L.-H."/>
            <person name="Fu J.-C."/>
        </authorList>
    </citation>
    <scope>NUCLEOTIDE SEQUENCE [LARGE SCALE GENOMIC DNA]</scope>
    <source>
        <strain evidence="9 10">DHOA04</strain>
    </source>
</reference>
<dbReference type="Gene3D" id="3.10.50.40">
    <property type="match status" value="1"/>
</dbReference>
<comment type="catalytic activity">
    <reaction evidence="1">
        <text>[protein]-peptidylproline (omega=180) = [protein]-peptidylproline (omega=0)</text>
        <dbReference type="Rhea" id="RHEA:16237"/>
        <dbReference type="Rhea" id="RHEA-COMP:10747"/>
        <dbReference type="Rhea" id="RHEA-COMP:10748"/>
        <dbReference type="ChEBI" id="CHEBI:83833"/>
        <dbReference type="ChEBI" id="CHEBI:83834"/>
        <dbReference type="EC" id="5.2.1.8"/>
    </reaction>
</comment>
<dbReference type="EMBL" id="RQIS01000022">
    <property type="protein sequence ID" value="RQH01576.1"/>
    <property type="molecule type" value="Genomic_DNA"/>
</dbReference>
<gene>
    <name evidence="9" type="ORF">D1Y85_23575</name>
</gene>
<dbReference type="InterPro" id="IPR050245">
    <property type="entry name" value="PrsA_foldase"/>
</dbReference>
<evidence type="ECO:0000259" key="8">
    <source>
        <dbReference type="PROSITE" id="PS50198"/>
    </source>
</evidence>
<dbReference type="PROSITE" id="PS50198">
    <property type="entry name" value="PPIC_PPIASE_2"/>
    <property type="match status" value="1"/>
</dbReference>
<evidence type="ECO:0000313" key="9">
    <source>
        <dbReference type="EMBL" id="RQH01576.1"/>
    </source>
</evidence>
<evidence type="ECO:0000256" key="7">
    <source>
        <dbReference type="PROSITE-ProRule" id="PRU00278"/>
    </source>
</evidence>
<protein>
    <recommendedName>
        <fullName evidence="3">peptidylprolyl isomerase</fullName>
        <ecNumber evidence="3">5.2.1.8</ecNumber>
    </recommendedName>
</protein>